<dbReference type="GeneTree" id="ENSGT00940000155308"/>
<feature type="compositionally biased region" description="Low complexity" evidence="2">
    <location>
        <begin position="223"/>
        <end position="246"/>
    </location>
</feature>
<dbReference type="Ensembl" id="ENSEBUT00000016449.1">
    <property type="protein sequence ID" value="ENSEBUP00000015873.1"/>
    <property type="gene ID" value="ENSEBUG00000009992.1"/>
</dbReference>
<protein>
    <submittedName>
        <fullName evidence="3">Discs, large (Drosophila) homolog-associated protein 4a</fullName>
    </submittedName>
</protein>
<comment type="similarity">
    <text evidence="1">Belongs to the SAPAP family.</text>
</comment>
<proteinExistence type="inferred from homology"/>
<dbReference type="Pfam" id="PF03359">
    <property type="entry name" value="GKAP"/>
    <property type="match status" value="1"/>
</dbReference>
<dbReference type="InterPro" id="IPR005026">
    <property type="entry name" value="SAPAP"/>
</dbReference>
<sequence>MPDADKCDGRNEAQDAPCVLISANPCMGETSDNCTTETDGEGSVNKCEGPDSGTTLLQDGRWFLAMLDKKIDELQCWCKEMEGEMKNDKLSEEVHGKILSAVGSAHLLMAQKFQQFQGLCMENLNPEACPHPSMQDLAGFWDLLQLAIEDVRARFAFLRTMRAAGWVLETPPDQDQKKKAVSAAIKKRTKSCAPASKGRTTSGNSSEAAERQKQEARKRLQAAKRAAMAAATAAANKATNHPAPAAESGENIEIYIPEAQTRL</sequence>
<feature type="compositionally biased region" description="Basic and acidic residues" evidence="2">
    <location>
        <begin position="208"/>
        <end position="218"/>
    </location>
</feature>
<evidence type="ECO:0000256" key="2">
    <source>
        <dbReference type="SAM" id="MobiDB-lite"/>
    </source>
</evidence>
<dbReference type="GO" id="GO:0099572">
    <property type="term" value="C:postsynaptic specialization"/>
    <property type="evidence" value="ECO:0007669"/>
    <property type="project" value="TreeGrafter"/>
</dbReference>
<dbReference type="Proteomes" id="UP000694388">
    <property type="component" value="Unplaced"/>
</dbReference>
<accession>A0A8C4QK69</accession>
<evidence type="ECO:0000313" key="3">
    <source>
        <dbReference type="Ensembl" id="ENSEBUP00000015873.1"/>
    </source>
</evidence>
<dbReference type="GO" id="GO:0060090">
    <property type="term" value="F:molecular adaptor activity"/>
    <property type="evidence" value="ECO:0007669"/>
    <property type="project" value="TreeGrafter"/>
</dbReference>
<dbReference type="OMA" id="HIMATIG"/>
<name>A0A8C4QK69_EPTBU</name>
<dbReference type="AlphaFoldDB" id="A0A8C4QK69"/>
<feature type="region of interest" description="Disordered" evidence="2">
    <location>
        <begin position="183"/>
        <end position="252"/>
    </location>
</feature>
<evidence type="ECO:0000313" key="4">
    <source>
        <dbReference type="Proteomes" id="UP000694388"/>
    </source>
</evidence>
<dbReference type="GO" id="GO:0023052">
    <property type="term" value="P:signaling"/>
    <property type="evidence" value="ECO:0007669"/>
    <property type="project" value="InterPro"/>
</dbReference>
<dbReference type="GO" id="GO:0098978">
    <property type="term" value="C:glutamatergic synapse"/>
    <property type="evidence" value="ECO:0007669"/>
    <property type="project" value="TreeGrafter"/>
</dbReference>
<reference evidence="3" key="1">
    <citation type="submission" date="2025-08" db="UniProtKB">
        <authorList>
            <consortium name="Ensembl"/>
        </authorList>
    </citation>
    <scope>IDENTIFICATION</scope>
</reference>
<dbReference type="PANTHER" id="PTHR12353:SF31">
    <property type="entry name" value="LD44824P"/>
    <property type="match status" value="1"/>
</dbReference>
<reference evidence="3" key="2">
    <citation type="submission" date="2025-09" db="UniProtKB">
        <authorList>
            <consortium name="Ensembl"/>
        </authorList>
    </citation>
    <scope>IDENTIFICATION</scope>
</reference>
<evidence type="ECO:0000256" key="1">
    <source>
        <dbReference type="ARBA" id="ARBA00008839"/>
    </source>
</evidence>
<feature type="compositionally biased region" description="Polar residues" evidence="2">
    <location>
        <begin position="198"/>
        <end position="207"/>
    </location>
</feature>
<organism evidence="3 4">
    <name type="scientific">Eptatretus burgeri</name>
    <name type="common">Inshore hagfish</name>
    <dbReference type="NCBI Taxonomy" id="7764"/>
    <lineage>
        <taxon>Eukaryota</taxon>
        <taxon>Metazoa</taxon>
        <taxon>Chordata</taxon>
        <taxon>Craniata</taxon>
        <taxon>Vertebrata</taxon>
        <taxon>Cyclostomata</taxon>
        <taxon>Myxini</taxon>
        <taxon>Myxiniformes</taxon>
        <taxon>Myxinidae</taxon>
        <taxon>Eptatretinae</taxon>
        <taxon>Eptatretus</taxon>
    </lineage>
</organism>
<keyword evidence="4" id="KW-1185">Reference proteome</keyword>
<dbReference type="PANTHER" id="PTHR12353">
    <property type="entry name" value="DISKS LARGE-ASSOCIATED PROTEIN DAP SAP90/PSD-95-ASSOCIATED PROTEIN"/>
    <property type="match status" value="1"/>
</dbReference>